<evidence type="ECO:0000256" key="5">
    <source>
        <dbReference type="ARBA" id="ARBA00023136"/>
    </source>
</evidence>
<feature type="transmembrane region" description="Helical" evidence="6">
    <location>
        <begin position="50"/>
        <end position="71"/>
    </location>
</feature>
<name>A0A934VER6_9BACT</name>
<dbReference type="GO" id="GO:0005886">
    <property type="term" value="C:plasma membrane"/>
    <property type="evidence" value="ECO:0007669"/>
    <property type="project" value="UniProtKB-SubCell"/>
</dbReference>
<feature type="transmembrane region" description="Helical" evidence="6">
    <location>
        <begin position="77"/>
        <end position="99"/>
    </location>
</feature>
<dbReference type="Pfam" id="PF03626">
    <property type="entry name" value="COX4_pro"/>
    <property type="match status" value="1"/>
</dbReference>
<protein>
    <submittedName>
        <fullName evidence="7">Cytochrome C oxidase subunit IV family protein</fullName>
    </submittedName>
</protein>
<evidence type="ECO:0000256" key="3">
    <source>
        <dbReference type="ARBA" id="ARBA00022692"/>
    </source>
</evidence>
<evidence type="ECO:0000256" key="1">
    <source>
        <dbReference type="ARBA" id="ARBA00004651"/>
    </source>
</evidence>
<keyword evidence="3 6" id="KW-0812">Transmembrane</keyword>
<keyword evidence="4 6" id="KW-1133">Transmembrane helix</keyword>
<comment type="caution">
    <text evidence="7">The sequence shown here is derived from an EMBL/GenBank/DDBJ whole genome shotgun (WGS) entry which is preliminary data.</text>
</comment>
<accession>A0A934VER6</accession>
<evidence type="ECO:0000256" key="2">
    <source>
        <dbReference type="ARBA" id="ARBA00022475"/>
    </source>
</evidence>
<evidence type="ECO:0000313" key="8">
    <source>
        <dbReference type="Proteomes" id="UP000658278"/>
    </source>
</evidence>
<dbReference type="AlphaFoldDB" id="A0A934VER6"/>
<proteinExistence type="predicted"/>
<dbReference type="Proteomes" id="UP000658278">
    <property type="component" value="Unassembled WGS sequence"/>
</dbReference>
<organism evidence="7 8">
    <name type="scientific">Haloferula rosea</name>
    <dbReference type="NCBI Taxonomy" id="490093"/>
    <lineage>
        <taxon>Bacteria</taxon>
        <taxon>Pseudomonadati</taxon>
        <taxon>Verrucomicrobiota</taxon>
        <taxon>Verrucomicrobiia</taxon>
        <taxon>Verrucomicrobiales</taxon>
        <taxon>Verrucomicrobiaceae</taxon>
        <taxon>Haloferula</taxon>
    </lineage>
</organism>
<evidence type="ECO:0000256" key="6">
    <source>
        <dbReference type="SAM" id="Phobius"/>
    </source>
</evidence>
<feature type="transmembrane region" description="Helical" evidence="6">
    <location>
        <begin position="12"/>
        <end position="38"/>
    </location>
</feature>
<dbReference type="EMBL" id="JAENII010000003">
    <property type="protein sequence ID" value="MBK1826306.1"/>
    <property type="molecule type" value="Genomic_DNA"/>
</dbReference>
<dbReference type="InterPro" id="IPR005171">
    <property type="entry name" value="Cyt_c_oxidase_su4_prok"/>
</dbReference>
<evidence type="ECO:0000256" key="4">
    <source>
        <dbReference type="ARBA" id="ARBA00022989"/>
    </source>
</evidence>
<sequence length="121" mass="13009">MADSPEDIKKSIKLYLIIGAALFVGTVLTVMVATVPAMDIGGHGFDKADMILGLLIATAKATLVALIFMHLNHEKAWVYWTFGFGIFFAVAMVALIFLAKGDPIEYEGFRLGGPTSEAVSE</sequence>
<reference evidence="7" key="1">
    <citation type="submission" date="2021-01" db="EMBL/GenBank/DDBJ databases">
        <title>Modified the classification status of verrucomicrobia.</title>
        <authorList>
            <person name="Feng X."/>
        </authorList>
    </citation>
    <scope>NUCLEOTIDE SEQUENCE</scope>
    <source>
        <strain evidence="7">KCTC 22201</strain>
    </source>
</reference>
<keyword evidence="8" id="KW-1185">Reference proteome</keyword>
<keyword evidence="2" id="KW-1003">Cell membrane</keyword>
<gene>
    <name evidence="7" type="ORF">JIN81_04705</name>
</gene>
<comment type="subcellular location">
    <subcellularLocation>
        <location evidence="1">Cell membrane</location>
        <topology evidence="1">Multi-pass membrane protein</topology>
    </subcellularLocation>
</comment>
<evidence type="ECO:0000313" key="7">
    <source>
        <dbReference type="EMBL" id="MBK1826306.1"/>
    </source>
</evidence>
<keyword evidence="5 6" id="KW-0472">Membrane</keyword>
<dbReference type="RefSeq" id="WP_200277110.1">
    <property type="nucleotide sequence ID" value="NZ_JAENII010000003.1"/>
</dbReference>